<evidence type="ECO:0000313" key="1">
    <source>
        <dbReference type="EMBL" id="AIF26696.1"/>
    </source>
</evidence>
<organism evidence="1">
    <name type="scientific">uncultured bacterium fosmid pJB83B9</name>
    <dbReference type="NCBI Taxonomy" id="1478070"/>
    <lineage>
        <taxon>Bacteria</taxon>
        <taxon>environmental samples</taxon>
    </lineage>
</organism>
<dbReference type="AlphaFoldDB" id="A0A0H3U864"/>
<dbReference type="Pfam" id="PF05119">
    <property type="entry name" value="Terminase_4"/>
    <property type="match status" value="1"/>
</dbReference>
<reference evidence="1" key="1">
    <citation type="submission" date="2013-08" db="EMBL/GenBank/DDBJ databases">
        <title>Comparison of modified E. coli strains.</title>
        <authorList>
            <person name="Juergensen J."/>
            <person name="Bonge A."/>
            <person name="Streit W.R."/>
        </authorList>
    </citation>
    <scope>NUCLEOTIDE SEQUENCE</scope>
</reference>
<proteinExistence type="predicted"/>
<dbReference type="InterPro" id="IPR006448">
    <property type="entry name" value="Phage_term_ssu_P27"/>
</dbReference>
<protein>
    <submittedName>
        <fullName evidence="1">Uncharacterized protein</fullName>
    </submittedName>
</protein>
<name>A0A0H3U864_9BACT</name>
<accession>A0A0H3U864</accession>
<sequence>MTEYKLPDNVTSQTGLFMQAVLKKLTDSGAIEDCDSGSLFMLAVSYDMYVRASETLLSDGPFQEDAKGRKSPHPAVKLHSMYYAQVLAWMRENGMTVRSRERIKALTPPVDADNELANFLMQ</sequence>
<dbReference type="EMBL" id="KF540242">
    <property type="protein sequence ID" value="AIF26696.1"/>
    <property type="molecule type" value="Genomic_DNA"/>
</dbReference>